<gene>
    <name evidence="4" type="primary">SELPLG</name>
</gene>
<dbReference type="AlphaFoldDB" id="A0A9L0SMY4"/>
<dbReference type="InterPro" id="IPR026195">
    <property type="entry name" value="PSGL-1"/>
</dbReference>
<feature type="region of interest" description="Disordered" evidence="1">
    <location>
        <begin position="376"/>
        <end position="420"/>
    </location>
</feature>
<sequence>MPLPLLLLLSLLGPGSRLQLVRGQTGVSKYLHRDDVNREGTDLLKTPESSTKTFSLSPRLLDVMGTPEQRDSTGPGTPEPATLEVAMEDSAGLGAGGTAVGNLTTELATQGISVTMGPLTEGLVTTNPPFLEALSTDGAQSTELDTLEALSTGPAAMEALTTQPAATEVLSTEPAATEALTTQPAATEVLSTEPAATEALTTQPAATEVLSTEPAATEALTSQPAATEVLSTEPAATEALTTQPAATEVLSTEPAATEALTSQPAATEVLSKGPAATEALTTQPAVTEAQSTVLATTSFRGKSQTVSLLRSTVPNPTVAWDHIPVKQCLLAILILALLATIFLVCTVVLAVRLSRKNHTYPVRSYSPTEMVCISSLLPEGGEGPTTTANGGLPTPKGRGRKAGPGEDHDGDDLTLHSFLP</sequence>
<keyword evidence="2" id="KW-0472">Membrane</keyword>
<evidence type="ECO:0000256" key="3">
    <source>
        <dbReference type="SAM" id="SignalP"/>
    </source>
</evidence>
<feature type="transmembrane region" description="Helical" evidence="2">
    <location>
        <begin position="329"/>
        <end position="351"/>
    </location>
</feature>
<dbReference type="Proteomes" id="UP000002281">
    <property type="component" value="Chromosome 8"/>
</dbReference>
<accession>A0A9L0SMY4</accession>
<protein>
    <submittedName>
        <fullName evidence="4">Selectin P ligand</fullName>
    </submittedName>
</protein>
<evidence type="ECO:0000256" key="2">
    <source>
        <dbReference type="SAM" id="Phobius"/>
    </source>
</evidence>
<dbReference type="GO" id="GO:0005886">
    <property type="term" value="C:plasma membrane"/>
    <property type="evidence" value="ECO:0000318"/>
    <property type="project" value="GO_Central"/>
</dbReference>
<dbReference type="Ensembl" id="ENSECAT00000091794.1">
    <property type="protein sequence ID" value="ENSECAP00000062102.1"/>
    <property type="gene ID" value="ENSECAG00000046831.1"/>
</dbReference>
<evidence type="ECO:0000256" key="1">
    <source>
        <dbReference type="SAM" id="MobiDB-lite"/>
    </source>
</evidence>
<dbReference type="GO" id="GO:0050901">
    <property type="term" value="P:leukocyte tethering or rolling"/>
    <property type="evidence" value="ECO:0000318"/>
    <property type="project" value="GO_Central"/>
</dbReference>
<reference evidence="4 5" key="1">
    <citation type="journal article" date="2009" name="Science">
        <title>Genome sequence, comparative analysis, and population genetics of the domestic horse.</title>
        <authorList>
            <consortium name="Broad Institute Genome Sequencing Platform"/>
            <consortium name="Broad Institute Whole Genome Assembly Team"/>
            <person name="Wade C.M."/>
            <person name="Giulotto E."/>
            <person name="Sigurdsson S."/>
            <person name="Zoli M."/>
            <person name="Gnerre S."/>
            <person name="Imsland F."/>
            <person name="Lear T.L."/>
            <person name="Adelson D.L."/>
            <person name="Bailey E."/>
            <person name="Bellone R.R."/>
            <person name="Bloecker H."/>
            <person name="Distl O."/>
            <person name="Edgar R.C."/>
            <person name="Garber M."/>
            <person name="Leeb T."/>
            <person name="Mauceli E."/>
            <person name="MacLeod J.N."/>
            <person name="Penedo M.C.T."/>
            <person name="Raison J.M."/>
            <person name="Sharpe T."/>
            <person name="Vogel J."/>
            <person name="Andersson L."/>
            <person name="Antczak D.F."/>
            <person name="Biagi T."/>
            <person name="Binns M.M."/>
            <person name="Chowdhary B.P."/>
            <person name="Coleman S.J."/>
            <person name="Della Valle G."/>
            <person name="Fryc S."/>
            <person name="Guerin G."/>
            <person name="Hasegawa T."/>
            <person name="Hill E.W."/>
            <person name="Jurka J."/>
            <person name="Kiialainen A."/>
            <person name="Lindgren G."/>
            <person name="Liu J."/>
            <person name="Magnani E."/>
            <person name="Mickelson J.R."/>
            <person name="Murray J."/>
            <person name="Nergadze S.G."/>
            <person name="Onofrio R."/>
            <person name="Pedroni S."/>
            <person name="Piras M.F."/>
            <person name="Raudsepp T."/>
            <person name="Rocchi M."/>
            <person name="Roeed K.H."/>
            <person name="Ryder O.A."/>
            <person name="Searle S."/>
            <person name="Skow L."/>
            <person name="Swinburne J.E."/>
            <person name="Syvaenen A.C."/>
            <person name="Tozaki T."/>
            <person name="Valberg S.J."/>
            <person name="Vaudin M."/>
            <person name="White J.R."/>
            <person name="Zody M.C."/>
            <person name="Lander E.S."/>
            <person name="Lindblad-Toh K."/>
        </authorList>
    </citation>
    <scope>NUCLEOTIDE SEQUENCE [LARGE SCALE GENOMIC DNA]</scope>
    <source>
        <strain evidence="4 5">Thoroughbred</strain>
    </source>
</reference>
<name>A0A9L0SMY4_HORSE</name>
<proteinExistence type="predicted"/>
<dbReference type="OrthoDB" id="8927116at2759"/>
<keyword evidence="2" id="KW-1133">Transmembrane helix</keyword>
<feature type="chain" id="PRO_5044699466" evidence="3">
    <location>
        <begin position="24"/>
        <end position="420"/>
    </location>
</feature>
<keyword evidence="2" id="KW-0812">Transmembrane</keyword>
<organism evidence="4 5">
    <name type="scientific">Equus caballus</name>
    <name type="common">Horse</name>
    <dbReference type="NCBI Taxonomy" id="9796"/>
    <lineage>
        <taxon>Eukaryota</taxon>
        <taxon>Metazoa</taxon>
        <taxon>Chordata</taxon>
        <taxon>Craniata</taxon>
        <taxon>Vertebrata</taxon>
        <taxon>Euteleostomi</taxon>
        <taxon>Mammalia</taxon>
        <taxon>Eutheria</taxon>
        <taxon>Laurasiatheria</taxon>
        <taxon>Perissodactyla</taxon>
        <taxon>Equidae</taxon>
        <taxon>Equus</taxon>
    </lineage>
</organism>
<keyword evidence="5" id="KW-1185">Reference proteome</keyword>
<evidence type="ECO:0000313" key="5">
    <source>
        <dbReference type="Proteomes" id="UP000002281"/>
    </source>
</evidence>
<feature type="signal peptide" evidence="3">
    <location>
        <begin position="1"/>
        <end position="23"/>
    </location>
</feature>
<feature type="compositionally biased region" description="Basic and acidic residues" evidence="1">
    <location>
        <begin position="403"/>
        <end position="414"/>
    </location>
</feature>
<dbReference type="Ensembl" id="ENSECAT00000124874.1">
    <property type="protein sequence ID" value="ENSECAP00000075582.1"/>
    <property type="gene ID" value="ENSECAG00000046831.1"/>
</dbReference>
<dbReference type="GeneTree" id="ENSGT00440000039754"/>
<evidence type="ECO:0000313" key="4">
    <source>
        <dbReference type="Ensembl" id="ENSECAP00000075582.1"/>
    </source>
</evidence>
<keyword evidence="3" id="KW-0732">Signal</keyword>
<reference evidence="4" key="2">
    <citation type="submission" date="2025-05" db="UniProtKB">
        <authorList>
            <consortium name="Ensembl"/>
        </authorList>
    </citation>
    <scope>IDENTIFICATION</scope>
    <source>
        <strain evidence="4">Thoroughbred</strain>
    </source>
</reference>
<dbReference type="PANTHER" id="PTHR17384">
    <property type="entry name" value="P-SELECTIN GLYCOPROTEIN LIGAND-1"/>
    <property type="match status" value="1"/>
</dbReference>
<dbReference type="PANTHER" id="PTHR17384:SF7">
    <property type="entry name" value="P-SELECTIN GLYCOPROTEIN LIGAND 1"/>
    <property type="match status" value="1"/>
</dbReference>